<comment type="subcellular location">
    <subcellularLocation>
        <location evidence="1">Membrane</location>
        <topology evidence="1">Multi-pass membrane protein</topology>
    </subcellularLocation>
</comment>
<feature type="transmembrane region" description="Helical" evidence="5">
    <location>
        <begin position="335"/>
        <end position="356"/>
    </location>
</feature>
<feature type="transmembrane region" description="Helical" evidence="5">
    <location>
        <begin position="223"/>
        <end position="242"/>
    </location>
</feature>
<feature type="domain" description="Major facilitator superfamily (MFS) profile" evidence="6">
    <location>
        <begin position="34"/>
        <end position="522"/>
    </location>
</feature>
<feature type="transmembrane region" description="Helical" evidence="5">
    <location>
        <begin position="124"/>
        <end position="145"/>
    </location>
</feature>
<dbReference type="InterPro" id="IPR036259">
    <property type="entry name" value="MFS_trans_sf"/>
</dbReference>
<name>A0A6A6R5L6_9PEZI</name>
<proteinExistence type="predicted"/>
<dbReference type="GO" id="GO:0005886">
    <property type="term" value="C:plasma membrane"/>
    <property type="evidence" value="ECO:0007669"/>
    <property type="project" value="TreeGrafter"/>
</dbReference>
<keyword evidence="3 5" id="KW-1133">Transmembrane helix</keyword>
<keyword evidence="2 5" id="KW-0812">Transmembrane</keyword>
<dbReference type="InterPro" id="IPR020846">
    <property type="entry name" value="MFS_dom"/>
</dbReference>
<sequence length="562" mass="60900">MPKENDREKTLEAGTTPKPAEAAAALSPIRLNIIVVGLWLCLFVSALDTTIVTTALIKISSDFGSLKDSAWLIVTYLLTYNSFLLITSKLSDVWGIKTVILTCAFIFLVFSMASGGAQTMNQLIVFRAFQGIGGSGLYSLTFVAIMKLMSPEKLGFYSGIISSVFAIANLLGPVLGGVIADDTTWRWIFFMNGPILGVAFITLWLALPGMTEVKSHKERIKNFDILGGILSIVWPIPLLFALQEGGSRWEWNSSVIVGTLTGGIVGFIVFISYETWVTFRTTKDPVLNIMFFKKPSMALLLLGMFFLGFGSYVAIIELPQRFQAVNGTSASRAGILILALTLFAPVGALTGGALMHKFIAAEYLIIIANVFIVVGIGLVSSLPTTHAFADATFGYEIILGFGVGLSSPPYYFLLATTVDKEDIGTGSLNMFRTLGGTIGVAICSALLHDTLHTDLPAFLSPAETKALDDSIASLNILSPDKRIRVGKIYGQSYNKQFQVLIAFAGANLLTGLMLVWVRKRDGTFNTMPAMEGESATTREIEGGEEKVVTKRRKFRSNTAECD</sequence>
<protein>
    <submittedName>
        <fullName evidence="7">MFS general substrate transporter</fullName>
    </submittedName>
</protein>
<dbReference type="PANTHER" id="PTHR23501:SF43">
    <property type="entry name" value="MULTIDRUG TRANSPORTER, PUTATIVE (AFU_ORTHOLOGUE AFUA_6G03040)-RELATED"/>
    <property type="match status" value="1"/>
</dbReference>
<dbReference type="PROSITE" id="PS50850">
    <property type="entry name" value="MFS"/>
    <property type="match status" value="1"/>
</dbReference>
<evidence type="ECO:0000256" key="3">
    <source>
        <dbReference type="ARBA" id="ARBA00022989"/>
    </source>
</evidence>
<feature type="transmembrane region" description="Helical" evidence="5">
    <location>
        <begin position="297"/>
        <end position="315"/>
    </location>
</feature>
<keyword evidence="8" id="KW-1185">Reference proteome</keyword>
<dbReference type="Gene3D" id="1.20.1250.20">
    <property type="entry name" value="MFS general substrate transporter like domains"/>
    <property type="match status" value="1"/>
</dbReference>
<evidence type="ECO:0000256" key="4">
    <source>
        <dbReference type="ARBA" id="ARBA00023136"/>
    </source>
</evidence>
<dbReference type="EMBL" id="MU004184">
    <property type="protein sequence ID" value="KAF2499849.1"/>
    <property type="molecule type" value="Genomic_DNA"/>
</dbReference>
<feature type="transmembrane region" description="Helical" evidence="5">
    <location>
        <begin position="497"/>
        <end position="517"/>
    </location>
</feature>
<organism evidence="7 8">
    <name type="scientific">Lophium mytilinum</name>
    <dbReference type="NCBI Taxonomy" id="390894"/>
    <lineage>
        <taxon>Eukaryota</taxon>
        <taxon>Fungi</taxon>
        <taxon>Dikarya</taxon>
        <taxon>Ascomycota</taxon>
        <taxon>Pezizomycotina</taxon>
        <taxon>Dothideomycetes</taxon>
        <taxon>Pleosporomycetidae</taxon>
        <taxon>Mytilinidiales</taxon>
        <taxon>Mytilinidiaceae</taxon>
        <taxon>Lophium</taxon>
    </lineage>
</organism>
<evidence type="ECO:0000313" key="7">
    <source>
        <dbReference type="EMBL" id="KAF2499849.1"/>
    </source>
</evidence>
<feature type="transmembrane region" description="Helical" evidence="5">
    <location>
        <begin position="99"/>
        <end position="118"/>
    </location>
</feature>
<dbReference type="GO" id="GO:0022857">
    <property type="term" value="F:transmembrane transporter activity"/>
    <property type="evidence" value="ECO:0007669"/>
    <property type="project" value="InterPro"/>
</dbReference>
<evidence type="ECO:0000256" key="2">
    <source>
        <dbReference type="ARBA" id="ARBA00022692"/>
    </source>
</evidence>
<feature type="transmembrane region" description="Helical" evidence="5">
    <location>
        <begin position="69"/>
        <end position="87"/>
    </location>
</feature>
<feature type="transmembrane region" description="Helical" evidence="5">
    <location>
        <begin position="397"/>
        <end position="418"/>
    </location>
</feature>
<dbReference type="AlphaFoldDB" id="A0A6A6R5L6"/>
<gene>
    <name evidence="7" type="ORF">BU16DRAFT_536135</name>
</gene>
<dbReference type="PANTHER" id="PTHR23501">
    <property type="entry name" value="MAJOR FACILITATOR SUPERFAMILY"/>
    <property type="match status" value="1"/>
</dbReference>
<feature type="transmembrane region" description="Helical" evidence="5">
    <location>
        <begin position="154"/>
        <end position="175"/>
    </location>
</feature>
<dbReference type="Proteomes" id="UP000799750">
    <property type="component" value="Unassembled WGS sequence"/>
</dbReference>
<dbReference type="InterPro" id="IPR011701">
    <property type="entry name" value="MFS"/>
</dbReference>
<accession>A0A6A6R5L6</accession>
<dbReference type="Gene3D" id="1.20.1720.10">
    <property type="entry name" value="Multidrug resistance protein D"/>
    <property type="match status" value="1"/>
</dbReference>
<feature type="transmembrane region" description="Helical" evidence="5">
    <location>
        <begin position="187"/>
        <end position="211"/>
    </location>
</feature>
<evidence type="ECO:0000259" key="6">
    <source>
        <dbReference type="PROSITE" id="PS50850"/>
    </source>
</evidence>
<feature type="transmembrane region" description="Helical" evidence="5">
    <location>
        <begin position="430"/>
        <end position="448"/>
    </location>
</feature>
<feature type="transmembrane region" description="Helical" evidence="5">
    <location>
        <begin position="33"/>
        <end position="57"/>
    </location>
</feature>
<feature type="transmembrane region" description="Helical" evidence="5">
    <location>
        <begin position="254"/>
        <end position="276"/>
    </location>
</feature>
<keyword evidence="4 5" id="KW-0472">Membrane</keyword>
<evidence type="ECO:0000313" key="8">
    <source>
        <dbReference type="Proteomes" id="UP000799750"/>
    </source>
</evidence>
<reference evidence="7" key="1">
    <citation type="journal article" date="2020" name="Stud. Mycol.">
        <title>101 Dothideomycetes genomes: a test case for predicting lifestyles and emergence of pathogens.</title>
        <authorList>
            <person name="Haridas S."/>
            <person name="Albert R."/>
            <person name="Binder M."/>
            <person name="Bloem J."/>
            <person name="Labutti K."/>
            <person name="Salamov A."/>
            <person name="Andreopoulos B."/>
            <person name="Baker S."/>
            <person name="Barry K."/>
            <person name="Bills G."/>
            <person name="Bluhm B."/>
            <person name="Cannon C."/>
            <person name="Castanera R."/>
            <person name="Culley D."/>
            <person name="Daum C."/>
            <person name="Ezra D."/>
            <person name="Gonzalez J."/>
            <person name="Henrissat B."/>
            <person name="Kuo A."/>
            <person name="Liang C."/>
            <person name="Lipzen A."/>
            <person name="Lutzoni F."/>
            <person name="Magnuson J."/>
            <person name="Mondo S."/>
            <person name="Nolan M."/>
            <person name="Ohm R."/>
            <person name="Pangilinan J."/>
            <person name="Park H.-J."/>
            <person name="Ramirez L."/>
            <person name="Alfaro M."/>
            <person name="Sun H."/>
            <person name="Tritt A."/>
            <person name="Yoshinaga Y."/>
            <person name="Zwiers L.-H."/>
            <person name="Turgeon B."/>
            <person name="Goodwin S."/>
            <person name="Spatafora J."/>
            <person name="Crous P."/>
            <person name="Grigoriev I."/>
        </authorList>
    </citation>
    <scope>NUCLEOTIDE SEQUENCE</scope>
    <source>
        <strain evidence="7">CBS 269.34</strain>
    </source>
</reference>
<evidence type="ECO:0000256" key="1">
    <source>
        <dbReference type="ARBA" id="ARBA00004141"/>
    </source>
</evidence>
<evidence type="ECO:0000256" key="5">
    <source>
        <dbReference type="SAM" id="Phobius"/>
    </source>
</evidence>
<dbReference type="OrthoDB" id="440553at2759"/>
<dbReference type="PRINTS" id="PR01036">
    <property type="entry name" value="TCRTETB"/>
</dbReference>
<dbReference type="SUPFAM" id="SSF103473">
    <property type="entry name" value="MFS general substrate transporter"/>
    <property type="match status" value="1"/>
</dbReference>
<dbReference type="Pfam" id="PF07690">
    <property type="entry name" value="MFS_1"/>
    <property type="match status" value="1"/>
</dbReference>
<feature type="transmembrane region" description="Helical" evidence="5">
    <location>
        <begin position="363"/>
        <end position="382"/>
    </location>
</feature>